<comment type="caution">
    <text evidence="5">The sequence shown here is derived from an EMBL/GenBank/DDBJ whole genome shotgun (WGS) entry which is preliminary data.</text>
</comment>
<proteinExistence type="inferred from homology"/>
<comment type="cofactor">
    <cofactor evidence="1">
        <name>pyridoxal 5'-phosphate</name>
        <dbReference type="ChEBI" id="CHEBI:597326"/>
    </cofactor>
</comment>
<gene>
    <name evidence="5" type="primary">cuyA</name>
    <name evidence="5" type="ORF">LMG32289_02917</name>
</gene>
<dbReference type="PIRSF" id="PIRSF006278">
    <property type="entry name" value="ACCD_DCysDesulf"/>
    <property type="match status" value="1"/>
</dbReference>
<name>A0ABN7YJM0_9BURK</name>
<feature type="domain" description="Tryptophan synthase beta chain-like PALP" evidence="4">
    <location>
        <begin position="16"/>
        <end position="325"/>
    </location>
</feature>
<dbReference type="InterPro" id="IPR001926">
    <property type="entry name" value="TrpB-like_PALP"/>
</dbReference>
<dbReference type="PANTHER" id="PTHR43780">
    <property type="entry name" value="1-AMINOCYCLOPROPANE-1-CARBOXYLATE DEAMINASE-RELATED"/>
    <property type="match status" value="1"/>
</dbReference>
<sequence>MTALFNSLDAISSVRLIDGPTPIQRLNRLESVLRSDVALYVKRDDLMSVGGGGNKLRKLEYLLGDALAQGCDAFVTTGGLQSNHARLSAAACARLGLKCELVLAPMVSYDGDGYTQNGNVLLDKLFGATVHEVPRGTDALAFAHERANELRTLGYKPYVAGLGGSTPIGALGYVSGARELLEQEAQRGEAFSHIVIPSGSFGTHAGLAIGLAMANAQPERIQAFTVLSPLDVAITKTRDLIAQVQAQLRFQSSVAADAVRIDGSQLGEGYGIPTDGMLEAVRLLAQTEGLLLDPVYSGKAFAGLLHDIRRGAIAAGSSALFIMTGGTPGLFAYRQTFDRP</sequence>
<organism evidence="5 6">
    <name type="scientific">Cupriavidus pampae</name>
    <dbReference type="NCBI Taxonomy" id="659251"/>
    <lineage>
        <taxon>Bacteria</taxon>
        <taxon>Pseudomonadati</taxon>
        <taxon>Pseudomonadota</taxon>
        <taxon>Betaproteobacteria</taxon>
        <taxon>Burkholderiales</taxon>
        <taxon>Burkholderiaceae</taxon>
        <taxon>Cupriavidus</taxon>
    </lineage>
</organism>
<evidence type="ECO:0000313" key="6">
    <source>
        <dbReference type="Proteomes" id="UP000706525"/>
    </source>
</evidence>
<reference evidence="5 6" key="1">
    <citation type="submission" date="2021-08" db="EMBL/GenBank/DDBJ databases">
        <authorList>
            <person name="Peeters C."/>
        </authorList>
    </citation>
    <scope>NUCLEOTIDE SEQUENCE [LARGE SCALE GENOMIC DNA]</scope>
    <source>
        <strain evidence="5 6">LMG 32289</strain>
    </source>
</reference>
<dbReference type="Gene3D" id="3.40.50.1100">
    <property type="match status" value="2"/>
</dbReference>
<keyword evidence="3" id="KW-0663">Pyridoxal phosphate</keyword>
<evidence type="ECO:0000256" key="1">
    <source>
        <dbReference type="ARBA" id="ARBA00001933"/>
    </source>
</evidence>
<dbReference type="EMBL" id="CAJZAG010000005">
    <property type="protein sequence ID" value="CAG9173603.1"/>
    <property type="molecule type" value="Genomic_DNA"/>
</dbReference>
<dbReference type="RefSeq" id="WP_223989330.1">
    <property type="nucleotide sequence ID" value="NZ_CAJZAG010000005.1"/>
</dbReference>
<dbReference type="EC" id="4.4.1.25" evidence="5"/>
<evidence type="ECO:0000313" key="5">
    <source>
        <dbReference type="EMBL" id="CAG9173603.1"/>
    </source>
</evidence>
<dbReference type="SUPFAM" id="SSF53686">
    <property type="entry name" value="Tryptophan synthase beta subunit-like PLP-dependent enzymes"/>
    <property type="match status" value="1"/>
</dbReference>
<dbReference type="InterPro" id="IPR027278">
    <property type="entry name" value="ACCD_DCysDesulf"/>
</dbReference>
<dbReference type="Pfam" id="PF00291">
    <property type="entry name" value="PALP"/>
    <property type="match status" value="1"/>
</dbReference>
<evidence type="ECO:0000259" key="4">
    <source>
        <dbReference type="Pfam" id="PF00291"/>
    </source>
</evidence>
<keyword evidence="5" id="KW-0456">Lyase</keyword>
<evidence type="ECO:0000256" key="2">
    <source>
        <dbReference type="ARBA" id="ARBA00008639"/>
    </source>
</evidence>
<evidence type="ECO:0000256" key="3">
    <source>
        <dbReference type="ARBA" id="ARBA00022898"/>
    </source>
</evidence>
<dbReference type="PANTHER" id="PTHR43780:SF2">
    <property type="entry name" value="1-AMINOCYCLOPROPANE-1-CARBOXYLATE DEAMINASE-RELATED"/>
    <property type="match status" value="1"/>
</dbReference>
<dbReference type="GO" id="GO:0034011">
    <property type="term" value="F:L-cysteate sulfo-lyase activity"/>
    <property type="evidence" value="ECO:0007669"/>
    <property type="project" value="UniProtKB-EC"/>
</dbReference>
<keyword evidence="6" id="KW-1185">Reference proteome</keyword>
<accession>A0ABN7YJM0</accession>
<dbReference type="InterPro" id="IPR036052">
    <property type="entry name" value="TrpB-like_PALP_sf"/>
</dbReference>
<comment type="similarity">
    <text evidence="2">Belongs to the ACC deaminase/D-cysteine desulfhydrase family.</text>
</comment>
<protein>
    <submittedName>
        <fullName evidence="5">L-cysteate sulfo-lyase</fullName>
        <ecNumber evidence="5">4.4.1.25</ecNumber>
    </submittedName>
</protein>
<dbReference type="Proteomes" id="UP000706525">
    <property type="component" value="Unassembled WGS sequence"/>
</dbReference>